<gene>
    <name evidence="2" type="ORF">SCHPADRAFT_495143</name>
</gene>
<accession>A0A0H2S1R8</accession>
<name>A0A0H2S1R8_9AGAM</name>
<reference evidence="2 3" key="1">
    <citation type="submission" date="2015-04" db="EMBL/GenBank/DDBJ databases">
        <title>Complete genome sequence of Schizopora paradoxa KUC8140, a cosmopolitan wood degrader in East Asia.</title>
        <authorList>
            <consortium name="DOE Joint Genome Institute"/>
            <person name="Min B."/>
            <person name="Park H."/>
            <person name="Jang Y."/>
            <person name="Kim J.-J."/>
            <person name="Kim K.H."/>
            <person name="Pangilinan J."/>
            <person name="Lipzen A."/>
            <person name="Riley R."/>
            <person name="Grigoriev I.V."/>
            <person name="Spatafora J.W."/>
            <person name="Choi I.-G."/>
        </authorList>
    </citation>
    <scope>NUCLEOTIDE SEQUENCE [LARGE SCALE GENOMIC DNA]</scope>
    <source>
        <strain evidence="2 3">KUC8140</strain>
    </source>
</reference>
<feature type="domain" description="F-box" evidence="1">
    <location>
        <begin position="24"/>
        <end position="70"/>
    </location>
</feature>
<dbReference type="InterPro" id="IPR036047">
    <property type="entry name" value="F-box-like_dom_sf"/>
</dbReference>
<dbReference type="OrthoDB" id="3219396at2759"/>
<evidence type="ECO:0000259" key="1">
    <source>
        <dbReference type="PROSITE" id="PS50181"/>
    </source>
</evidence>
<dbReference type="InterPro" id="IPR001810">
    <property type="entry name" value="F-box_dom"/>
</dbReference>
<dbReference type="EMBL" id="KQ086013">
    <property type="protein sequence ID" value="KLO10921.1"/>
    <property type="molecule type" value="Genomic_DNA"/>
</dbReference>
<evidence type="ECO:0000313" key="3">
    <source>
        <dbReference type="Proteomes" id="UP000053477"/>
    </source>
</evidence>
<sequence length="554" mass="63043">MSSQTEIQQIMGDNQESQSGHDHKQLELLFPYDILIRIFLLLTKGDLLSCSLACKQYREASFHSSIWAQILQDQWDRGRRCIAGFDTPLDEIRKDIIRALSAERNWCSQRPKFKSVQRLDLFQRHISKDHSFLTWQSNFISRRLYLPLENETLEYDIVDHQITSSLPFAPDIKLGGFCFLRNGNVHVFKAVRSEIPPNANVETHNPESSVITTLSIQQLLPTTSQNRAGPQRALNTVEKCAFELSLDYRQLPTPFIRILDSRMLLCAFPHDSRLQLLIVFDLDAHCPSSVQLGSPTVVPSPLFDIPISSAHISRNSDAEDLLILFQAALLGGFRLKYSTKYLREVQRAGSIQPSPMNFHVFNQRTDVKWNNNHNTSEKDLNGAALDRVFTFTNDYHCGSCGLASLMIDPANKIESTFRFYKQTSNECPAHRRWHILHSYTSNNEPLRHSAINLISLISPRLQAGEHAEPISCLSINHVGWIEARESLSGSSNAARLVFMLVTLPEPLNEPLPMTIRELDIPNDVLQRATHAWMNSAMGTITIVTHNNRLNVYSY</sequence>
<evidence type="ECO:0000313" key="2">
    <source>
        <dbReference type="EMBL" id="KLO10921.1"/>
    </source>
</evidence>
<dbReference type="PROSITE" id="PS50181">
    <property type="entry name" value="FBOX"/>
    <property type="match status" value="1"/>
</dbReference>
<protein>
    <recommendedName>
        <fullName evidence="1">F-box domain-containing protein</fullName>
    </recommendedName>
</protein>
<dbReference type="AlphaFoldDB" id="A0A0H2S1R8"/>
<dbReference type="Pfam" id="PF12937">
    <property type="entry name" value="F-box-like"/>
    <property type="match status" value="1"/>
</dbReference>
<organism evidence="2 3">
    <name type="scientific">Schizopora paradoxa</name>
    <dbReference type="NCBI Taxonomy" id="27342"/>
    <lineage>
        <taxon>Eukaryota</taxon>
        <taxon>Fungi</taxon>
        <taxon>Dikarya</taxon>
        <taxon>Basidiomycota</taxon>
        <taxon>Agaricomycotina</taxon>
        <taxon>Agaricomycetes</taxon>
        <taxon>Hymenochaetales</taxon>
        <taxon>Schizoporaceae</taxon>
        <taxon>Schizopora</taxon>
    </lineage>
</organism>
<proteinExistence type="predicted"/>
<keyword evidence="3" id="KW-1185">Reference proteome</keyword>
<dbReference type="InParanoid" id="A0A0H2S1R8"/>
<dbReference type="SUPFAM" id="SSF81383">
    <property type="entry name" value="F-box domain"/>
    <property type="match status" value="1"/>
</dbReference>
<dbReference type="Proteomes" id="UP000053477">
    <property type="component" value="Unassembled WGS sequence"/>
</dbReference>
<dbReference type="Gene3D" id="1.20.1280.50">
    <property type="match status" value="1"/>
</dbReference>